<dbReference type="Proteomes" id="UP000091897">
    <property type="component" value="Chromosome"/>
</dbReference>
<dbReference type="Gene3D" id="2.180.10.10">
    <property type="entry name" value="RHS repeat-associated core"/>
    <property type="match status" value="1"/>
</dbReference>
<dbReference type="EMBL" id="CP016170">
    <property type="protein sequence ID" value="ANN66336.1"/>
    <property type="molecule type" value="Genomic_DNA"/>
</dbReference>
<dbReference type="NCBIfam" id="TIGR03696">
    <property type="entry name" value="Rhs_assc_core"/>
    <property type="match status" value="1"/>
</dbReference>
<evidence type="ECO:0000313" key="3">
    <source>
        <dbReference type="Proteomes" id="UP000091897"/>
    </source>
</evidence>
<evidence type="ECO:0008006" key="4">
    <source>
        <dbReference type="Google" id="ProtNLM"/>
    </source>
</evidence>
<dbReference type="InterPro" id="IPR022385">
    <property type="entry name" value="Rhs_assc_core"/>
</dbReference>
<evidence type="ECO:0000313" key="2">
    <source>
        <dbReference type="EMBL" id="ANN66336.1"/>
    </source>
</evidence>
<feature type="region of interest" description="Disordered" evidence="1">
    <location>
        <begin position="273"/>
        <end position="294"/>
    </location>
</feature>
<proteinExistence type="predicted"/>
<organism evidence="2 3">
    <name type="scientific">Bordetella bronchialis</name>
    <dbReference type="NCBI Taxonomy" id="463025"/>
    <lineage>
        <taxon>Bacteria</taxon>
        <taxon>Pseudomonadati</taxon>
        <taxon>Pseudomonadota</taxon>
        <taxon>Betaproteobacteria</taxon>
        <taxon>Burkholderiales</taxon>
        <taxon>Alcaligenaceae</taxon>
        <taxon>Bordetella</taxon>
    </lineage>
</organism>
<gene>
    <name evidence="2" type="ORF">BAU06_08590</name>
</gene>
<reference evidence="2 3" key="1">
    <citation type="submission" date="2016-06" db="EMBL/GenBank/DDBJ databases">
        <title>Complete genome sequences of Bordetella bronchialis and Bordetella flabilis.</title>
        <authorList>
            <person name="LiPuma J.J."/>
            <person name="Spilker T."/>
        </authorList>
    </citation>
    <scope>NUCLEOTIDE SEQUENCE [LARGE SCALE GENOMIC DNA]</scope>
    <source>
        <strain evidence="2 3">AU3182</strain>
    </source>
</reference>
<evidence type="ECO:0000256" key="1">
    <source>
        <dbReference type="SAM" id="MobiDB-lite"/>
    </source>
</evidence>
<keyword evidence="3" id="KW-1185">Reference proteome</keyword>
<name>A0ABN4QZG7_9BORD</name>
<accession>A0ABN4QZG7</accession>
<protein>
    <recommendedName>
        <fullName evidence="4">RHS repeat-associated core domain-containing protein</fullName>
    </recommendedName>
</protein>
<sequence>MTKRTPMANRSSLRYSGYRSDFVTGGYALGKGYRAYLPGLMRFARPDGWSPFGRGGINGYAYCGGDPVNYSDPSGHLFEEDFLAFEPKKKPTVDRMGRPLMETPAAVLAPRPGFNEIEPDNLTFGGQASDGASIGTQRARRGTSAATQPAGHAMSVKEQLAAAFSLGPEDPGSTKAPGSFDIPSVEATPYHPVPRAPVGKVTVTVAADSEFPIDIDDATSDVDDATGNPPVARLINPYSTRGGSVAAPTQAPLSRLRQRMADLWETDVSNILFSPMEPPDPPLSRWPTLQGNRQ</sequence>
<dbReference type="SUPFAM" id="SSF56399">
    <property type="entry name" value="ADP-ribosylation"/>
    <property type="match status" value="1"/>
</dbReference>